<keyword evidence="4" id="KW-0653">Protein transport</keyword>
<keyword evidence="5" id="KW-0472">Membrane</keyword>
<evidence type="ECO:0000256" key="3">
    <source>
        <dbReference type="ARBA" id="ARBA00022448"/>
    </source>
</evidence>
<sequence>MTRKSITVQALLALLALTIGIIVADKPQHEQVARIEDHHTLQKKLAGVRSHLQVAMADFEAASAEVREARDRLCEIEAFLDDVEEEIADMETSGEDEEVIESKCAEQQELLDEREDELSLIDQLERAMELRASVVAHLRRVFIVLTRDLARVRTKEQLLLMLALRSGAIKPVLRKRGQEDLLQQALRNVRDQAFRMKRAMDAGELSAVLKHAAEVLRELRTSLLSPKNYYQLSLELMITSVRATANLSASNYVVLATKTTQYAAKLLKKTDQVSMVLNCAHLFWATAKLCEQRTLLTFELHESSKQLAQSRDIEKLEATS</sequence>
<dbReference type="InterPro" id="IPR005378">
    <property type="entry name" value="Vps35"/>
</dbReference>
<comment type="subcellular location">
    <subcellularLocation>
        <location evidence="1">Membrane</location>
        <topology evidence="1">Peripheral membrane protein</topology>
    </subcellularLocation>
</comment>
<comment type="similarity">
    <text evidence="2">Belongs to the VPS35 family.</text>
</comment>
<evidence type="ECO:0000256" key="5">
    <source>
        <dbReference type="ARBA" id="ARBA00023136"/>
    </source>
</evidence>
<dbReference type="GO" id="GO:0005829">
    <property type="term" value="C:cytosol"/>
    <property type="evidence" value="ECO:0007669"/>
    <property type="project" value="GOC"/>
</dbReference>
<evidence type="ECO:0000313" key="8">
    <source>
        <dbReference type="Proteomes" id="UP001209570"/>
    </source>
</evidence>
<evidence type="ECO:0000256" key="2">
    <source>
        <dbReference type="ARBA" id="ARBA00006536"/>
    </source>
</evidence>
<dbReference type="PANTHER" id="PTHR11099:SF0">
    <property type="entry name" value="VACUOLAR PROTEIN SORTING-ASSOCIATED PROTEIN 35"/>
    <property type="match status" value="1"/>
</dbReference>
<dbReference type="GO" id="GO:0005770">
    <property type="term" value="C:late endosome"/>
    <property type="evidence" value="ECO:0007669"/>
    <property type="project" value="TreeGrafter"/>
</dbReference>
<evidence type="ECO:0000256" key="6">
    <source>
        <dbReference type="SAM" id="SignalP"/>
    </source>
</evidence>
<dbReference type="GO" id="GO:0030906">
    <property type="term" value="C:retromer, cargo-selective complex"/>
    <property type="evidence" value="ECO:0007669"/>
    <property type="project" value="InterPro"/>
</dbReference>
<proteinExistence type="inferred from homology"/>
<dbReference type="Gene3D" id="1.25.40.660">
    <property type="entry name" value="Vacuolar protein sorting-associated protein 35, helical subcomplex Vps35-C"/>
    <property type="match status" value="1"/>
</dbReference>
<dbReference type="PANTHER" id="PTHR11099">
    <property type="entry name" value="VACUOLAR SORTING PROTEIN 35"/>
    <property type="match status" value="1"/>
</dbReference>
<evidence type="ECO:0000256" key="4">
    <source>
        <dbReference type="ARBA" id="ARBA00022927"/>
    </source>
</evidence>
<dbReference type="Proteomes" id="UP001209570">
    <property type="component" value="Unassembled WGS sequence"/>
</dbReference>
<organism evidence="7 8">
    <name type="scientific">Pythium insidiosum</name>
    <name type="common">Pythiosis disease agent</name>
    <dbReference type="NCBI Taxonomy" id="114742"/>
    <lineage>
        <taxon>Eukaryota</taxon>
        <taxon>Sar</taxon>
        <taxon>Stramenopiles</taxon>
        <taxon>Oomycota</taxon>
        <taxon>Peronosporomycetes</taxon>
        <taxon>Pythiales</taxon>
        <taxon>Pythiaceae</taxon>
        <taxon>Pythium</taxon>
    </lineage>
</organism>
<reference evidence="7" key="1">
    <citation type="submission" date="2021-12" db="EMBL/GenBank/DDBJ databases">
        <title>Prjna785345.</title>
        <authorList>
            <person name="Rujirawat T."/>
            <person name="Krajaejun T."/>
        </authorList>
    </citation>
    <scope>NUCLEOTIDE SEQUENCE</scope>
    <source>
        <strain evidence="7">Pi057C3</strain>
    </source>
</reference>
<dbReference type="GO" id="GO:0006886">
    <property type="term" value="P:intracellular protein transport"/>
    <property type="evidence" value="ECO:0007669"/>
    <property type="project" value="TreeGrafter"/>
</dbReference>
<comment type="caution">
    <text evidence="7">The sequence shown here is derived from an EMBL/GenBank/DDBJ whole genome shotgun (WGS) entry which is preliminary data.</text>
</comment>
<dbReference type="EMBL" id="JAKCXM010000339">
    <property type="protein sequence ID" value="KAJ0395539.1"/>
    <property type="molecule type" value="Genomic_DNA"/>
</dbReference>
<gene>
    <name evidence="7" type="ORF">P43SY_003007</name>
</gene>
<keyword evidence="8" id="KW-1185">Reference proteome</keyword>
<protein>
    <submittedName>
        <fullName evidence="7">Uncharacterized protein</fullName>
    </submittedName>
</protein>
<dbReference type="GO" id="GO:0042147">
    <property type="term" value="P:retrograde transport, endosome to Golgi"/>
    <property type="evidence" value="ECO:0007669"/>
    <property type="project" value="InterPro"/>
</dbReference>
<dbReference type="InterPro" id="IPR042491">
    <property type="entry name" value="Vps35_C"/>
</dbReference>
<feature type="signal peptide" evidence="6">
    <location>
        <begin position="1"/>
        <end position="24"/>
    </location>
</feature>
<accession>A0AAD5Q5V3</accession>
<dbReference type="AlphaFoldDB" id="A0AAD5Q5V3"/>
<dbReference type="Pfam" id="PF03635">
    <property type="entry name" value="Vps35"/>
    <property type="match status" value="2"/>
</dbReference>
<keyword evidence="6" id="KW-0732">Signal</keyword>
<keyword evidence="3" id="KW-0813">Transport</keyword>
<evidence type="ECO:0000256" key="1">
    <source>
        <dbReference type="ARBA" id="ARBA00004170"/>
    </source>
</evidence>
<name>A0AAD5Q5V3_PYTIN</name>
<feature type="chain" id="PRO_5042173080" evidence="6">
    <location>
        <begin position="25"/>
        <end position="320"/>
    </location>
</feature>
<evidence type="ECO:0000313" key="7">
    <source>
        <dbReference type="EMBL" id="KAJ0395539.1"/>
    </source>
</evidence>